<dbReference type="AlphaFoldDB" id="A0A401IIS5"/>
<dbReference type="InterPro" id="IPR019813">
    <property type="entry name" value="Translation_initiation_fac3_CS"/>
</dbReference>
<dbReference type="PROSITE" id="PS00938">
    <property type="entry name" value="IF3"/>
    <property type="match status" value="1"/>
</dbReference>
<evidence type="ECO:0000256" key="3">
    <source>
        <dbReference type="ARBA" id="ARBA00022917"/>
    </source>
</evidence>
<accession>A0A401IIS5</accession>
<comment type="subcellular location">
    <subcellularLocation>
        <location evidence="4 6">Cytoplasm</location>
    </subcellularLocation>
</comment>
<dbReference type="RefSeq" id="WP_124971077.1">
    <property type="nucleotide sequence ID" value="NZ_BDQK01000013.1"/>
</dbReference>
<evidence type="ECO:0000259" key="9">
    <source>
        <dbReference type="Pfam" id="PF05198"/>
    </source>
</evidence>
<keyword evidence="4" id="KW-0963">Cytoplasm</keyword>
<dbReference type="Pfam" id="PF00707">
    <property type="entry name" value="IF3_C"/>
    <property type="match status" value="1"/>
</dbReference>
<dbReference type="PANTHER" id="PTHR10938">
    <property type="entry name" value="TRANSLATION INITIATION FACTOR IF-3"/>
    <property type="match status" value="1"/>
</dbReference>
<feature type="region of interest" description="Disordered" evidence="7">
    <location>
        <begin position="1"/>
        <end position="21"/>
    </location>
</feature>
<dbReference type="EMBL" id="BDQK01000013">
    <property type="protein sequence ID" value="GBF81203.1"/>
    <property type="molecule type" value="Genomic_DNA"/>
</dbReference>
<dbReference type="InterPro" id="IPR019815">
    <property type="entry name" value="Translation_initiation_fac_3_C"/>
</dbReference>
<dbReference type="Gene3D" id="3.10.20.80">
    <property type="entry name" value="Translation initiation factor 3 (IF-3), N-terminal domain"/>
    <property type="match status" value="1"/>
</dbReference>
<proteinExistence type="inferred from homology"/>
<gene>
    <name evidence="4" type="primary">infC</name>
    <name evidence="10" type="ORF">AsFPU1_2615</name>
</gene>
<dbReference type="Gene3D" id="3.30.110.10">
    <property type="entry name" value="Translation initiation factor 3 (IF-3), C-terminal domain"/>
    <property type="match status" value="1"/>
</dbReference>
<keyword evidence="3 4" id="KW-0648">Protein biosynthesis</keyword>
<dbReference type="InterPro" id="IPR019814">
    <property type="entry name" value="Translation_initiation_fac_3_N"/>
</dbReference>
<dbReference type="NCBIfam" id="TIGR00168">
    <property type="entry name" value="infC"/>
    <property type="match status" value="1"/>
</dbReference>
<evidence type="ECO:0000256" key="5">
    <source>
        <dbReference type="NCBIfam" id="TIGR00168"/>
    </source>
</evidence>
<evidence type="ECO:0000256" key="2">
    <source>
        <dbReference type="ARBA" id="ARBA00022540"/>
    </source>
</evidence>
<dbReference type="HAMAP" id="MF_00080">
    <property type="entry name" value="IF_3"/>
    <property type="match status" value="1"/>
</dbReference>
<keyword evidence="2 4" id="KW-0396">Initiation factor</keyword>
<reference evidence="11" key="1">
    <citation type="submission" date="2017-05" db="EMBL/GenBank/DDBJ databases">
        <title>Physiological properties and genetic analysis related to exopolysaccharide production of fresh-water unicellular cyanobacterium Aphanothece sacrum, Suizenji Nori, that has been cultured as a food source in Japan.</title>
        <authorList>
            <person name="Kanesaki Y."/>
            <person name="Yoshikawa S."/>
            <person name="Ohki K."/>
        </authorList>
    </citation>
    <scope>NUCLEOTIDE SEQUENCE [LARGE SCALE GENOMIC DNA]</scope>
    <source>
        <strain evidence="11">FPU1</strain>
    </source>
</reference>
<dbReference type="Proteomes" id="UP000287247">
    <property type="component" value="Unassembled WGS sequence"/>
</dbReference>
<keyword evidence="11" id="KW-1185">Reference proteome</keyword>
<evidence type="ECO:0000313" key="11">
    <source>
        <dbReference type="Proteomes" id="UP000287247"/>
    </source>
</evidence>
<dbReference type="GO" id="GO:0003743">
    <property type="term" value="F:translation initiation factor activity"/>
    <property type="evidence" value="ECO:0007669"/>
    <property type="project" value="UniProtKB-UniRule"/>
</dbReference>
<evidence type="ECO:0000313" key="10">
    <source>
        <dbReference type="EMBL" id="GBF81203.1"/>
    </source>
</evidence>
<comment type="caution">
    <text evidence="10">The sequence shown here is derived from an EMBL/GenBank/DDBJ whole genome shotgun (WGS) entry which is preliminary data.</text>
</comment>
<name>A0A401IIS5_APHSA</name>
<dbReference type="GO" id="GO:0043022">
    <property type="term" value="F:ribosome binding"/>
    <property type="evidence" value="ECO:0007669"/>
    <property type="project" value="TreeGrafter"/>
</dbReference>
<dbReference type="GO" id="GO:0016020">
    <property type="term" value="C:membrane"/>
    <property type="evidence" value="ECO:0007669"/>
    <property type="project" value="TreeGrafter"/>
</dbReference>
<comment type="subunit">
    <text evidence="4 6">Monomer.</text>
</comment>
<dbReference type="FunFam" id="3.10.20.80:FF:000001">
    <property type="entry name" value="Translation initiation factor IF-3"/>
    <property type="match status" value="1"/>
</dbReference>
<dbReference type="SUPFAM" id="SSF55200">
    <property type="entry name" value="Translation initiation factor IF3, C-terminal domain"/>
    <property type="match status" value="1"/>
</dbReference>
<dbReference type="GO" id="GO:0032790">
    <property type="term" value="P:ribosome disassembly"/>
    <property type="evidence" value="ECO:0007669"/>
    <property type="project" value="TreeGrafter"/>
</dbReference>
<comment type="function">
    <text evidence="4 6">IF-3 binds to the 30S ribosomal subunit and shifts the equilibrium between 70S ribosomes and their 50S and 30S subunits in favor of the free subunits, thus enhancing the availability of 30S subunits on which protein synthesis initiation begins.</text>
</comment>
<evidence type="ECO:0000256" key="4">
    <source>
        <dbReference type="HAMAP-Rule" id="MF_00080"/>
    </source>
</evidence>
<sequence length="183" mass="20567">MRRSKKKNAPNQLPSSSDKYRINNRIKSPEVRVIGENGEQLGLQSLQEALVLASQAGLDLVEVSPTAVPPVCKIIDYGKLKYQLQKKETQAKKNRTETTVKELKLRYCTDTGDLETKLKHARKFLKDGCKVKFSMRFKGRERAFVTLGREKLEKIVEKLSDVSALDGGSDFSGSQLQILLEPS</sequence>
<comment type="similarity">
    <text evidence="1 4 6">Belongs to the IF-3 family.</text>
</comment>
<evidence type="ECO:0000259" key="8">
    <source>
        <dbReference type="Pfam" id="PF00707"/>
    </source>
</evidence>
<evidence type="ECO:0000256" key="1">
    <source>
        <dbReference type="ARBA" id="ARBA00005439"/>
    </source>
</evidence>
<dbReference type="SUPFAM" id="SSF54364">
    <property type="entry name" value="Translation initiation factor IF3, N-terminal domain"/>
    <property type="match status" value="1"/>
</dbReference>
<protein>
    <recommendedName>
        <fullName evidence="4 5">Translation initiation factor IF-3</fullName>
    </recommendedName>
</protein>
<dbReference type="PANTHER" id="PTHR10938:SF0">
    <property type="entry name" value="TRANSLATION INITIATION FACTOR IF-3, MITOCHONDRIAL"/>
    <property type="match status" value="1"/>
</dbReference>
<dbReference type="InterPro" id="IPR036788">
    <property type="entry name" value="T_IF-3_C_sf"/>
</dbReference>
<dbReference type="InterPro" id="IPR036787">
    <property type="entry name" value="T_IF-3_N_sf"/>
</dbReference>
<dbReference type="Pfam" id="PF05198">
    <property type="entry name" value="IF3_N"/>
    <property type="match status" value="1"/>
</dbReference>
<feature type="domain" description="Translation initiation factor 3 C-terminal" evidence="8">
    <location>
        <begin position="99"/>
        <end position="182"/>
    </location>
</feature>
<evidence type="ECO:0000256" key="7">
    <source>
        <dbReference type="SAM" id="MobiDB-lite"/>
    </source>
</evidence>
<dbReference type="GO" id="GO:0005829">
    <property type="term" value="C:cytosol"/>
    <property type="evidence" value="ECO:0007669"/>
    <property type="project" value="TreeGrafter"/>
</dbReference>
<dbReference type="InterPro" id="IPR001288">
    <property type="entry name" value="Translation_initiation_fac_3"/>
</dbReference>
<dbReference type="OrthoDB" id="9806014at2"/>
<evidence type="ECO:0000256" key="6">
    <source>
        <dbReference type="RuleBase" id="RU000646"/>
    </source>
</evidence>
<organism evidence="10 11">
    <name type="scientific">Aphanothece sacrum FPU1</name>
    <dbReference type="NCBI Taxonomy" id="1920663"/>
    <lineage>
        <taxon>Bacteria</taxon>
        <taxon>Bacillati</taxon>
        <taxon>Cyanobacteriota</taxon>
        <taxon>Cyanophyceae</taxon>
        <taxon>Oscillatoriophycideae</taxon>
        <taxon>Chroococcales</taxon>
        <taxon>Aphanothecaceae</taxon>
        <taxon>Aphanothece</taxon>
    </lineage>
</organism>
<feature type="domain" description="Translation initiation factor 3 N-terminal" evidence="9">
    <location>
        <begin position="22"/>
        <end position="90"/>
    </location>
</feature>